<dbReference type="InterPro" id="IPR000477">
    <property type="entry name" value="RT_dom"/>
</dbReference>
<evidence type="ECO:0000259" key="12">
    <source>
        <dbReference type="PROSITE" id="PS50878"/>
    </source>
</evidence>
<comment type="caution">
    <text evidence="13">The sequence shown here is derived from an EMBL/GenBank/DDBJ whole genome shotgun (WGS) entry which is preliminary data.</text>
</comment>
<evidence type="ECO:0000256" key="3">
    <source>
        <dbReference type="ARBA" id="ARBA00022695"/>
    </source>
</evidence>
<dbReference type="PANTHER" id="PTHR37984:SF5">
    <property type="entry name" value="PROTEIN NYNRIN-LIKE"/>
    <property type="match status" value="1"/>
</dbReference>
<evidence type="ECO:0000256" key="9">
    <source>
        <dbReference type="ARBA" id="ARBA00022918"/>
    </source>
</evidence>
<gene>
    <name evidence="13" type="ORF">JYU34_019511</name>
</gene>
<dbReference type="CDD" id="cd01647">
    <property type="entry name" value="RT_LTR"/>
    <property type="match status" value="1"/>
</dbReference>
<dbReference type="PROSITE" id="PS50878">
    <property type="entry name" value="RT_POL"/>
    <property type="match status" value="1"/>
</dbReference>
<protein>
    <recommendedName>
        <fullName evidence="1">RNA-directed DNA polymerase</fullName>
        <ecNumber evidence="1">2.7.7.49</ecNumber>
    </recommendedName>
</protein>
<keyword evidence="5" id="KW-0255">Endonuclease</keyword>
<evidence type="ECO:0000256" key="8">
    <source>
        <dbReference type="ARBA" id="ARBA00022908"/>
    </source>
</evidence>
<dbReference type="InterPro" id="IPR043128">
    <property type="entry name" value="Rev_trsase/Diguanyl_cyclase"/>
</dbReference>
<dbReference type="Pfam" id="PF17919">
    <property type="entry name" value="RT_RNaseH_2"/>
    <property type="match status" value="1"/>
</dbReference>
<evidence type="ECO:0000256" key="11">
    <source>
        <dbReference type="SAM" id="MobiDB-lite"/>
    </source>
</evidence>
<dbReference type="Pfam" id="PF00078">
    <property type="entry name" value="RVT_1"/>
    <property type="match status" value="1"/>
</dbReference>
<dbReference type="InterPro" id="IPR001969">
    <property type="entry name" value="Aspartic_peptidase_AS"/>
</dbReference>
<dbReference type="Gene3D" id="2.40.70.10">
    <property type="entry name" value="Acid Proteases"/>
    <property type="match status" value="1"/>
</dbReference>
<keyword evidence="9" id="KW-0695">RNA-directed DNA polymerase</keyword>
<dbReference type="Gene3D" id="3.30.420.10">
    <property type="entry name" value="Ribonuclease H-like superfamily/Ribonuclease H"/>
    <property type="match status" value="1"/>
</dbReference>
<keyword evidence="3" id="KW-0548">Nucleotidyltransferase</keyword>
<evidence type="ECO:0000256" key="6">
    <source>
        <dbReference type="ARBA" id="ARBA00022842"/>
    </source>
</evidence>
<dbReference type="Proteomes" id="UP000823941">
    <property type="component" value="Chromosome 26"/>
</dbReference>
<proteinExistence type="predicted"/>
<keyword evidence="2" id="KW-0808">Transferase</keyword>
<evidence type="ECO:0000256" key="1">
    <source>
        <dbReference type="ARBA" id="ARBA00012493"/>
    </source>
</evidence>
<dbReference type="InterPro" id="IPR043502">
    <property type="entry name" value="DNA/RNA_pol_sf"/>
</dbReference>
<reference evidence="13 14" key="1">
    <citation type="submission" date="2021-06" db="EMBL/GenBank/DDBJ databases">
        <title>A haploid diamondback moth (Plutella xylostella L.) genome assembly resolves 31 chromosomes and identifies a diamide resistance mutation.</title>
        <authorList>
            <person name="Ward C.M."/>
            <person name="Perry K.D."/>
            <person name="Baker G."/>
            <person name="Powis K."/>
            <person name="Heckel D.G."/>
            <person name="Baxter S.W."/>
        </authorList>
    </citation>
    <scope>NUCLEOTIDE SEQUENCE [LARGE SCALE GENOMIC DNA]</scope>
    <source>
        <strain evidence="13 14">LV</strain>
        <tissue evidence="13">Single pupa</tissue>
    </source>
</reference>
<dbReference type="CDD" id="cd09274">
    <property type="entry name" value="RNase_HI_RT_Ty3"/>
    <property type="match status" value="1"/>
</dbReference>
<dbReference type="Pfam" id="PF17921">
    <property type="entry name" value="Integrase_H2C2"/>
    <property type="match status" value="1"/>
</dbReference>
<dbReference type="EC" id="2.7.7.49" evidence="1"/>
<name>A0ABQ7PX80_PLUXY</name>
<dbReference type="SUPFAM" id="SSF53098">
    <property type="entry name" value="Ribonuclease H-like"/>
    <property type="match status" value="1"/>
</dbReference>
<dbReference type="PANTHER" id="PTHR37984">
    <property type="entry name" value="PROTEIN CBG26694"/>
    <property type="match status" value="1"/>
</dbReference>
<dbReference type="InterPro" id="IPR012337">
    <property type="entry name" value="RNaseH-like_sf"/>
</dbReference>
<evidence type="ECO:0000313" key="14">
    <source>
        <dbReference type="Proteomes" id="UP000823941"/>
    </source>
</evidence>
<dbReference type="InterPro" id="IPR050951">
    <property type="entry name" value="Retrovirus_Pol_polyprotein"/>
</dbReference>
<keyword evidence="5" id="KW-0378">Hydrolase</keyword>
<organism evidence="13 14">
    <name type="scientific">Plutella xylostella</name>
    <name type="common">Diamondback moth</name>
    <name type="synonym">Plutella maculipennis</name>
    <dbReference type="NCBI Taxonomy" id="51655"/>
    <lineage>
        <taxon>Eukaryota</taxon>
        <taxon>Metazoa</taxon>
        <taxon>Ecdysozoa</taxon>
        <taxon>Arthropoda</taxon>
        <taxon>Hexapoda</taxon>
        <taxon>Insecta</taxon>
        <taxon>Pterygota</taxon>
        <taxon>Neoptera</taxon>
        <taxon>Endopterygota</taxon>
        <taxon>Lepidoptera</taxon>
        <taxon>Glossata</taxon>
        <taxon>Ditrysia</taxon>
        <taxon>Yponomeutoidea</taxon>
        <taxon>Plutellidae</taxon>
        <taxon>Plutella</taxon>
    </lineage>
</organism>
<keyword evidence="8" id="KW-0229">DNA integration</keyword>
<dbReference type="Gene3D" id="1.10.340.70">
    <property type="match status" value="1"/>
</dbReference>
<evidence type="ECO:0000256" key="4">
    <source>
        <dbReference type="ARBA" id="ARBA00022722"/>
    </source>
</evidence>
<dbReference type="PROSITE" id="PS00141">
    <property type="entry name" value="ASP_PROTEASE"/>
    <property type="match status" value="1"/>
</dbReference>
<feature type="domain" description="Reverse transcriptase" evidence="12">
    <location>
        <begin position="180"/>
        <end position="357"/>
    </location>
</feature>
<feature type="region of interest" description="Disordered" evidence="11">
    <location>
        <begin position="132"/>
        <end position="162"/>
    </location>
</feature>
<evidence type="ECO:0000256" key="7">
    <source>
        <dbReference type="ARBA" id="ARBA00022884"/>
    </source>
</evidence>
<keyword evidence="6" id="KW-0460">Magnesium</keyword>
<dbReference type="InterPro" id="IPR041588">
    <property type="entry name" value="Integrase_H2C2"/>
</dbReference>
<evidence type="ECO:0000313" key="13">
    <source>
        <dbReference type="EMBL" id="KAG7297500.1"/>
    </source>
</evidence>
<evidence type="ECO:0000256" key="2">
    <source>
        <dbReference type="ARBA" id="ARBA00022679"/>
    </source>
</evidence>
<dbReference type="Gene3D" id="3.10.10.10">
    <property type="entry name" value="HIV Type 1 Reverse Transcriptase, subunit A, domain 1"/>
    <property type="match status" value="1"/>
</dbReference>
<dbReference type="InterPro" id="IPR021109">
    <property type="entry name" value="Peptidase_aspartic_dom_sf"/>
</dbReference>
<keyword evidence="7" id="KW-0694">RNA-binding</keyword>
<accession>A0ABQ7PX80</accession>
<evidence type="ECO:0000256" key="5">
    <source>
        <dbReference type="ARBA" id="ARBA00022759"/>
    </source>
</evidence>
<sequence length="778" mass="88195">MQFLVDTGSDLCVFPRSAVRTPCTKTKYDLTAANNSVIHTYGPIQLHLNFGLRRDFSWNFIIADVSKPIIGIDFLSFYNLLIDCRNQRLIDNTTSLYVNGLRSGSSEDISSIKVVSGDSEFHELLREFPEITRPAGKGSPSKHNTLHHIKTTPGPPVACRPRRLDPARTQIARKEFEDMMASGTARPSESPWSSALHLAKKKDDGWRPCGDYRALNARTIPDRYPVRHIHDFSHQLSGCTIFSTVDLVKAYNQIRVNPDDIPKTAITTPFGLYEFPYMTFGLRNAAQTFQRFIDEVLLGLDFCYGYIDDLLVFSASPQQHKEHLRQLFDRLKQYGILVNTAKCILGQPEVKFLGYSVSASGTKPLETKVQAIQEFPIPKSVKELRRFLGMLNFYRRFIPNAARLQAPLNDVLAGPKVKGSHPVNMTPDLLQAFEKCKSSLSQATLLAHPKHTAALAIVTDASEAAIGAVLQQQKGEDWEPLAFYSHKLNTAQRKYSPYDRELLAIYEAIKYFRHMVEARNFCIFTDHKPLTHAFSLSKEKCSPRQFRYLDYISQFTTDLRYIPGPENVVADALSRIEEVSYTIDYETLARLQENDSELQGLLLHGSALKLEKRKVAGSNLPVYCDVSVQPPRPYITPTLRKQVFQSLHGLHHPGITATVRLVTHRFVWPGIRKDCREWSRLCLHCQRSKISRHTISPLSTFLPPSSRFSHVHLDIVGPLPLSSDYRYCLTAIDRFTRWPEAFPLKDITAETCAAAFVSGWIARFGCPTRVTTIQYNTI</sequence>
<keyword evidence="10" id="KW-0511">Multifunctional enzyme</keyword>
<keyword evidence="14" id="KW-1185">Reference proteome</keyword>
<dbReference type="Gene3D" id="3.30.70.270">
    <property type="match status" value="2"/>
</dbReference>
<dbReference type="EMBL" id="JAHIBW010000026">
    <property type="protein sequence ID" value="KAG7297500.1"/>
    <property type="molecule type" value="Genomic_DNA"/>
</dbReference>
<keyword evidence="4" id="KW-0540">Nuclease</keyword>
<dbReference type="SUPFAM" id="SSF56672">
    <property type="entry name" value="DNA/RNA polymerases"/>
    <property type="match status" value="1"/>
</dbReference>
<dbReference type="InterPro" id="IPR041577">
    <property type="entry name" value="RT_RNaseH_2"/>
</dbReference>
<dbReference type="SUPFAM" id="SSF50630">
    <property type="entry name" value="Acid proteases"/>
    <property type="match status" value="1"/>
</dbReference>
<evidence type="ECO:0000256" key="10">
    <source>
        <dbReference type="ARBA" id="ARBA00023268"/>
    </source>
</evidence>
<dbReference type="InterPro" id="IPR036397">
    <property type="entry name" value="RNaseH_sf"/>
</dbReference>